<accession>A0A1Z5KK68</accession>
<name>A0A1Z5KK68_FISSO</name>
<proteinExistence type="predicted"/>
<organism evidence="2 3">
    <name type="scientific">Fistulifera solaris</name>
    <name type="common">Oleaginous diatom</name>
    <dbReference type="NCBI Taxonomy" id="1519565"/>
    <lineage>
        <taxon>Eukaryota</taxon>
        <taxon>Sar</taxon>
        <taxon>Stramenopiles</taxon>
        <taxon>Ochrophyta</taxon>
        <taxon>Bacillariophyta</taxon>
        <taxon>Bacillariophyceae</taxon>
        <taxon>Bacillariophycidae</taxon>
        <taxon>Naviculales</taxon>
        <taxon>Naviculaceae</taxon>
        <taxon>Fistulifera</taxon>
    </lineage>
</organism>
<feature type="region of interest" description="Disordered" evidence="1">
    <location>
        <begin position="1"/>
        <end position="20"/>
    </location>
</feature>
<evidence type="ECO:0000256" key="1">
    <source>
        <dbReference type="SAM" id="MobiDB-lite"/>
    </source>
</evidence>
<comment type="caution">
    <text evidence="2">The sequence shown here is derived from an EMBL/GenBank/DDBJ whole genome shotgun (WGS) entry which is preliminary data.</text>
</comment>
<protein>
    <submittedName>
        <fullName evidence="2">Uncharacterized protein</fullName>
    </submittedName>
</protein>
<gene>
    <name evidence="2" type="ORF">FisN_23Lh043</name>
</gene>
<dbReference type="EMBL" id="BDSP01000247">
    <property type="protein sequence ID" value="GAX26515.1"/>
    <property type="molecule type" value="Genomic_DNA"/>
</dbReference>
<dbReference type="Proteomes" id="UP000198406">
    <property type="component" value="Unassembled WGS sequence"/>
</dbReference>
<evidence type="ECO:0000313" key="2">
    <source>
        <dbReference type="EMBL" id="GAX26515.1"/>
    </source>
</evidence>
<dbReference type="AlphaFoldDB" id="A0A1Z5KK68"/>
<reference evidence="2 3" key="1">
    <citation type="journal article" date="2015" name="Plant Cell">
        <title>Oil accumulation by the oleaginous diatom Fistulifera solaris as revealed by the genome and transcriptome.</title>
        <authorList>
            <person name="Tanaka T."/>
            <person name="Maeda Y."/>
            <person name="Veluchamy A."/>
            <person name="Tanaka M."/>
            <person name="Abida H."/>
            <person name="Marechal E."/>
            <person name="Bowler C."/>
            <person name="Muto M."/>
            <person name="Sunaga Y."/>
            <person name="Tanaka M."/>
            <person name="Yoshino T."/>
            <person name="Taniguchi T."/>
            <person name="Fukuda Y."/>
            <person name="Nemoto M."/>
            <person name="Matsumoto M."/>
            <person name="Wong P.S."/>
            <person name="Aburatani S."/>
            <person name="Fujibuchi W."/>
        </authorList>
    </citation>
    <scope>NUCLEOTIDE SEQUENCE [LARGE SCALE GENOMIC DNA]</scope>
    <source>
        <strain evidence="2 3">JPCC DA0580</strain>
    </source>
</reference>
<keyword evidence="3" id="KW-1185">Reference proteome</keyword>
<dbReference type="PANTHER" id="PTHR33828:SF2">
    <property type="entry name" value="NUCLEOLIN"/>
    <property type="match status" value="1"/>
</dbReference>
<dbReference type="PANTHER" id="PTHR33828">
    <property type="entry name" value="OS05G0596200 PROTEIN"/>
    <property type="match status" value="1"/>
</dbReference>
<sequence>MTDNGTDLKPGQKFPTPTPGFGDRVFYETLLQQRPDSFMAQEWCVNYGVLSYERAEELCRQVQERKRRMRAGLPASPVKQEKLKKKKVKVVKEEAADVVVSGGDGIGRTTI</sequence>
<evidence type="ECO:0000313" key="3">
    <source>
        <dbReference type="Proteomes" id="UP000198406"/>
    </source>
</evidence>
<dbReference type="OrthoDB" id="361835at2759"/>
<dbReference type="InParanoid" id="A0A1Z5KK68"/>